<gene>
    <name evidence="6" type="ORF">ACFQHW_04920</name>
</gene>
<dbReference type="Proteomes" id="UP001596310">
    <property type="component" value="Unassembled WGS sequence"/>
</dbReference>
<evidence type="ECO:0000313" key="6">
    <source>
        <dbReference type="EMBL" id="MFC6314911.1"/>
    </source>
</evidence>
<comment type="caution">
    <text evidence="6">The sequence shown here is derived from an EMBL/GenBank/DDBJ whole genome shotgun (WGS) entry which is preliminary data.</text>
</comment>
<dbReference type="Gene3D" id="3.10.290.10">
    <property type="entry name" value="RNA-binding S4 domain"/>
    <property type="match status" value="1"/>
</dbReference>
<dbReference type="PANTHER" id="PTHR47683:SF2">
    <property type="entry name" value="RNA-BINDING S4 DOMAIN-CONTAINING PROTEIN"/>
    <property type="match status" value="1"/>
</dbReference>
<name>A0ABW1UPF7_9LACO</name>
<dbReference type="PROSITE" id="PS01149">
    <property type="entry name" value="PSI_RSU"/>
    <property type="match status" value="1"/>
</dbReference>
<protein>
    <recommendedName>
        <fullName evidence="4">Pseudouridine synthase</fullName>
        <ecNumber evidence="4">5.4.99.-</ecNumber>
    </recommendedName>
</protein>
<dbReference type="InterPro" id="IPR042092">
    <property type="entry name" value="PsdUridine_s_RsuA/RluB/E/F_cat"/>
</dbReference>
<dbReference type="CDD" id="cd02870">
    <property type="entry name" value="PseudoU_synth_RsuA_like"/>
    <property type="match status" value="1"/>
</dbReference>
<dbReference type="NCBIfam" id="TIGR00093">
    <property type="entry name" value="pseudouridine synthase"/>
    <property type="match status" value="1"/>
</dbReference>
<dbReference type="InterPro" id="IPR020103">
    <property type="entry name" value="PsdUridine_synth_cat_dom_sf"/>
</dbReference>
<proteinExistence type="inferred from homology"/>
<keyword evidence="7" id="KW-1185">Reference proteome</keyword>
<dbReference type="InterPro" id="IPR036986">
    <property type="entry name" value="S4_RNA-bd_sf"/>
</dbReference>
<dbReference type="Gene3D" id="3.30.70.580">
    <property type="entry name" value="Pseudouridine synthase I, catalytic domain, N-terminal subdomain"/>
    <property type="match status" value="1"/>
</dbReference>
<dbReference type="Pfam" id="PF01479">
    <property type="entry name" value="S4"/>
    <property type="match status" value="1"/>
</dbReference>
<dbReference type="InterPro" id="IPR020094">
    <property type="entry name" value="TruA/RsuA/RluB/E/F_N"/>
</dbReference>
<dbReference type="SUPFAM" id="SSF55120">
    <property type="entry name" value="Pseudouridine synthase"/>
    <property type="match status" value="1"/>
</dbReference>
<dbReference type="SMART" id="SM00363">
    <property type="entry name" value="S4"/>
    <property type="match status" value="1"/>
</dbReference>
<feature type="domain" description="RNA-binding S4" evidence="5">
    <location>
        <begin position="9"/>
        <end position="72"/>
    </location>
</feature>
<dbReference type="EC" id="5.4.99.-" evidence="4"/>
<dbReference type="SUPFAM" id="SSF55174">
    <property type="entry name" value="Alpha-L RNA-binding motif"/>
    <property type="match status" value="1"/>
</dbReference>
<dbReference type="GO" id="GO:0016853">
    <property type="term" value="F:isomerase activity"/>
    <property type="evidence" value="ECO:0007669"/>
    <property type="project" value="UniProtKB-KW"/>
</dbReference>
<keyword evidence="2 4" id="KW-0413">Isomerase</keyword>
<dbReference type="EMBL" id="JBHSSM010000015">
    <property type="protein sequence ID" value="MFC6314911.1"/>
    <property type="molecule type" value="Genomic_DNA"/>
</dbReference>
<dbReference type="InterPro" id="IPR018496">
    <property type="entry name" value="PsdUridine_synth_RsuA/RluB_CS"/>
</dbReference>
<evidence type="ECO:0000256" key="3">
    <source>
        <dbReference type="PROSITE-ProRule" id="PRU00182"/>
    </source>
</evidence>
<dbReference type="PROSITE" id="PS50889">
    <property type="entry name" value="S4"/>
    <property type="match status" value="1"/>
</dbReference>
<dbReference type="Gene3D" id="3.30.70.1560">
    <property type="entry name" value="Alpha-L RNA-binding motif"/>
    <property type="match status" value="1"/>
</dbReference>
<sequence length="247" mass="27498">MSQNNEQQERLQKVIANAGVTSRRKAEAMIVAGQVAVNGTIVRELGTKVGPRDHVEVDGVPLSKPRLATYLFYKPRGVISAVSDDKGRKVISDYFVDKQERLYPIGRLDYDASGLILVTNDGELANLLMHPKFQVDKTYLAKVEGIPTAAALKQLRQGVVIKGKQTAPAKAWLQSSDRTKQTALVGLTIHEGMNHQVKLMLQKVGYPVMKLRREQYGFLDLTGVQPGEARKLNTKEVHELYQLAEHK</sequence>
<dbReference type="CDD" id="cd00165">
    <property type="entry name" value="S4"/>
    <property type="match status" value="1"/>
</dbReference>
<comment type="similarity">
    <text evidence="1 4">Belongs to the pseudouridine synthase RsuA family.</text>
</comment>
<reference evidence="7" key="1">
    <citation type="journal article" date="2019" name="Int. J. Syst. Evol. Microbiol.">
        <title>The Global Catalogue of Microorganisms (GCM) 10K type strain sequencing project: providing services to taxonomists for standard genome sequencing and annotation.</title>
        <authorList>
            <consortium name="The Broad Institute Genomics Platform"/>
            <consortium name="The Broad Institute Genome Sequencing Center for Infectious Disease"/>
            <person name="Wu L."/>
            <person name="Ma J."/>
        </authorList>
    </citation>
    <scope>NUCLEOTIDE SEQUENCE [LARGE SCALE GENOMIC DNA]</scope>
    <source>
        <strain evidence="7">CCM 8897</strain>
    </source>
</reference>
<dbReference type="InterPro" id="IPR050343">
    <property type="entry name" value="RsuA_PseudoU_synthase"/>
</dbReference>
<keyword evidence="3" id="KW-0694">RNA-binding</keyword>
<evidence type="ECO:0000256" key="4">
    <source>
        <dbReference type="RuleBase" id="RU003887"/>
    </source>
</evidence>
<dbReference type="InterPro" id="IPR006145">
    <property type="entry name" value="PsdUridine_synth_RsuA/RluA"/>
</dbReference>
<evidence type="ECO:0000259" key="5">
    <source>
        <dbReference type="SMART" id="SM00363"/>
    </source>
</evidence>
<evidence type="ECO:0000313" key="7">
    <source>
        <dbReference type="Proteomes" id="UP001596310"/>
    </source>
</evidence>
<dbReference type="InterPro" id="IPR002942">
    <property type="entry name" value="S4_RNA-bd"/>
</dbReference>
<dbReference type="Pfam" id="PF00849">
    <property type="entry name" value="PseudoU_synth_2"/>
    <property type="match status" value="1"/>
</dbReference>
<dbReference type="PANTHER" id="PTHR47683">
    <property type="entry name" value="PSEUDOURIDINE SYNTHASE FAMILY PROTEIN-RELATED"/>
    <property type="match status" value="1"/>
</dbReference>
<accession>A0ABW1UPF7</accession>
<evidence type="ECO:0000256" key="1">
    <source>
        <dbReference type="ARBA" id="ARBA00008348"/>
    </source>
</evidence>
<dbReference type="RefSeq" id="WP_125595649.1">
    <property type="nucleotide sequence ID" value="NZ_JBHSSM010000015.1"/>
</dbReference>
<evidence type="ECO:0000256" key="2">
    <source>
        <dbReference type="ARBA" id="ARBA00023235"/>
    </source>
</evidence>
<dbReference type="InterPro" id="IPR000748">
    <property type="entry name" value="PsdUridine_synth_RsuA/RluB/E/F"/>
</dbReference>
<organism evidence="6 7">
    <name type="scientific">Lapidilactobacillus achengensis</name>
    <dbReference type="NCBI Taxonomy" id="2486000"/>
    <lineage>
        <taxon>Bacteria</taxon>
        <taxon>Bacillati</taxon>
        <taxon>Bacillota</taxon>
        <taxon>Bacilli</taxon>
        <taxon>Lactobacillales</taxon>
        <taxon>Lactobacillaceae</taxon>
        <taxon>Lapidilactobacillus</taxon>
    </lineage>
</organism>